<name>M5RQH3_9BACT</name>
<keyword evidence="2" id="KW-1185">Reference proteome</keyword>
<accession>M5RQH3</accession>
<sequence length="237" mass="25065">MANLKVNPGDAITAARHNQIVERLPTDKSGSPAIVGGMNHCWVPVQNDTENDFEEGDLVSVLDWQGPTDEIYDTQQAIKFLIEEANPDDTGLTYGVCLAPIAAGEPGRAVIAGVAHVNLEITDANHRYAILDSESPRSLTSATYGPWKIVDGVDGTSGDRGIVVFHSDPPQLVQFTLTSDWTDGVATATVKTMTGETIKTANVIDTLDIFTALGSGDKGLGLMQGGIVYIIQAPCGA</sequence>
<gene>
    <name evidence="1" type="ORF">RMSM_01524</name>
</gene>
<evidence type="ECO:0000313" key="1">
    <source>
        <dbReference type="EMBL" id="EMI21545.1"/>
    </source>
</evidence>
<proteinExistence type="predicted"/>
<dbReference type="EMBL" id="ANOG01000232">
    <property type="protein sequence ID" value="EMI21545.1"/>
    <property type="molecule type" value="Genomic_DNA"/>
</dbReference>
<organism evidence="1 2">
    <name type="scientific">Rhodopirellula maiorica SM1</name>
    <dbReference type="NCBI Taxonomy" id="1265738"/>
    <lineage>
        <taxon>Bacteria</taxon>
        <taxon>Pseudomonadati</taxon>
        <taxon>Planctomycetota</taxon>
        <taxon>Planctomycetia</taxon>
        <taxon>Pirellulales</taxon>
        <taxon>Pirellulaceae</taxon>
        <taxon>Novipirellula</taxon>
    </lineage>
</organism>
<comment type="caution">
    <text evidence="1">The sequence shown here is derived from an EMBL/GenBank/DDBJ whole genome shotgun (WGS) entry which is preliminary data.</text>
</comment>
<protein>
    <submittedName>
        <fullName evidence="1">Uncharacterized protein</fullName>
    </submittedName>
</protein>
<evidence type="ECO:0000313" key="2">
    <source>
        <dbReference type="Proteomes" id="UP000011991"/>
    </source>
</evidence>
<reference evidence="1 2" key="1">
    <citation type="journal article" date="2013" name="Mar. Genomics">
        <title>Expression of sulfatases in Rhodopirellula baltica and the diversity of sulfatases in the genus Rhodopirellula.</title>
        <authorList>
            <person name="Wegner C.E."/>
            <person name="Richter-Heitmann T."/>
            <person name="Klindworth A."/>
            <person name="Klockow C."/>
            <person name="Richter M."/>
            <person name="Achstetter T."/>
            <person name="Glockner F.O."/>
            <person name="Harder J."/>
        </authorList>
    </citation>
    <scope>NUCLEOTIDE SEQUENCE [LARGE SCALE GENOMIC DNA]</scope>
    <source>
        <strain evidence="1 2">SM1</strain>
    </source>
</reference>
<dbReference type="RefSeq" id="WP_008693464.1">
    <property type="nucleotide sequence ID" value="NZ_ANOG01000232.1"/>
</dbReference>
<dbReference type="PATRIC" id="fig|1265738.3.peg.1512"/>
<dbReference type="Proteomes" id="UP000011991">
    <property type="component" value="Unassembled WGS sequence"/>
</dbReference>
<dbReference type="AlphaFoldDB" id="M5RQH3"/>